<dbReference type="PANTHER" id="PTHR46469">
    <property type="entry name" value="TRANSCRIPTION INITIATION FACTOR TFIID SUBUNIT 8"/>
    <property type="match status" value="1"/>
</dbReference>
<comment type="similarity">
    <text evidence="2">Belongs to the TAF8 family.</text>
</comment>
<dbReference type="GO" id="GO:0006367">
    <property type="term" value="P:transcription initiation at RNA polymerase II promoter"/>
    <property type="evidence" value="ECO:0007669"/>
    <property type="project" value="TreeGrafter"/>
</dbReference>
<keyword evidence="5" id="KW-0804">Transcription</keyword>
<comment type="subcellular location">
    <subcellularLocation>
        <location evidence="1">Nucleus</location>
    </subcellularLocation>
</comment>
<dbReference type="InterPro" id="IPR037818">
    <property type="entry name" value="TAF8"/>
</dbReference>
<evidence type="ECO:0000256" key="2">
    <source>
        <dbReference type="ARBA" id="ARBA00008767"/>
    </source>
</evidence>
<dbReference type="InterPro" id="IPR006565">
    <property type="entry name" value="BTP"/>
</dbReference>
<evidence type="ECO:0000256" key="6">
    <source>
        <dbReference type="ARBA" id="ARBA00023242"/>
    </source>
</evidence>
<keyword evidence="4" id="KW-0805">Transcription regulation</keyword>
<dbReference type="PANTHER" id="PTHR46469:SF1">
    <property type="entry name" value="TRANSCRIPTION INITIATION FACTOR TFIID SUBUNIT 8"/>
    <property type="match status" value="1"/>
</dbReference>
<proteinExistence type="inferred from homology"/>
<evidence type="ECO:0000256" key="5">
    <source>
        <dbReference type="ARBA" id="ARBA00023163"/>
    </source>
</evidence>
<dbReference type="SMART" id="SM00576">
    <property type="entry name" value="BTP"/>
    <property type="match status" value="1"/>
</dbReference>
<dbReference type="OrthoDB" id="2193813at2759"/>
<evidence type="ECO:0000256" key="4">
    <source>
        <dbReference type="ARBA" id="ARBA00023015"/>
    </source>
</evidence>
<accession>E4WZA0</accession>
<evidence type="ECO:0000259" key="8">
    <source>
        <dbReference type="SMART" id="SM00576"/>
    </source>
</evidence>
<dbReference type="Pfam" id="PF07524">
    <property type="entry name" value="Bromo_TP"/>
    <property type="match status" value="1"/>
</dbReference>
<name>E4WZA0_OIKDI</name>
<evidence type="ECO:0000313" key="10">
    <source>
        <dbReference type="Proteomes" id="UP000001307"/>
    </source>
</evidence>
<feature type="domain" description="Bromodomain associated" evidence="8">
    <location>
        <begin position="9"/>
        <end position="85"/>
    </location>
</feature>
<keyword evidence="6" id="KW-0539">Nucleus</keyword>
<dbReference type="InParanoid" id="E4WZA0"/>
<dbReference type="FunCoup" id="E4WZA0">
    <property type="interactions" value="239"/>
</dbReference>
<dbReference type="AlphaFoldDB" id="E4WZA0"/>
<evidence type="ECO:0000256" key="7">
    <source>
        <dbReference type="ARBA" id="ARBA00031721"/>
    </source>
</evidence>
<dbReference type="Pfam" id="PF10406">
    <property type="entry name" value="TAF8_C"/>
    <property type="match status" value="1"/>
</dbReference>
<gene>
    <name evidence="9" type="ORF">GSOID_T00013252001</name>
</gene>
<dbReference type="GO" id="GO:0005669">
    <property type="term" value="C:transcription factor TFIID complex"/>
    <property type="evidence" value="ECO:0007669"/>
    <property type="project" value="InterPro"/>
</dbReference>
<protein>
    <recommendedName>
        <fullName evidence="3">Transcription initiation factor TFIID subunit 8</fullName>
    </recommendedName>
    <alternativeName>
        <fullName evidence="7">TBP-associated factor 8</fullName>
    </alternativeName>
</protein>
<dbReference type="Proteomes" id="UP000001307">
    <property type="component" value="Unassembled WGS sequence"/>
</dbReference>
<evidence type="ECO:0000256" key="1">
    <source>
        <dbReference type="ARBA" id="ARBA00004123"/>
    </source>
</evidence>
<keyword evidence="10" id="KW-1185">Reference proteome</keyword>
<dbReference type="InterPro" id="IPR009072">
    <property type="entry name" value="Histone-fold"/>
</dbReference>
<organism evidence="9">
    <name type="scientific">Oikopleura dioica</name>
    <name type="common">Tunicate</name>
    <dbReference type="NCBI Taxonomy" id="34765"/>
    <lineage>
        <taxon>Eukaryota</taxon>
        <taxon>Metazoa</taxon>
        <taxon>Chordata</taxon>
        <taxon>Tunicata</taxon>
        <taxon>Appendicularia</taxon>
        <taxon>Copelata</taxon>
        <taxon>Oikopleuridae</taxon>
        <taxon>Oikopleura</taxon>
    </lineage>
</organism>
<evidence type="ECO:0000313" key="9">
    <source>
        <dbReference type="EMBL" id="CBY22495.1"/>
    </source>
</evidence>
<dbReference type="InterPro" id="IPR019473">
    <property type="entry name" value="TFIID_su8_C"/>
</dbReference>
<dbReference type="GO" id="GO:0046982">
    <property type="term" value="F:protein heterodimerization activity"/>
    <property type="evidence" value="ECO:0007669"/>
    <property type="project" value="InterPro"/>
</dbReference>
<sequence>MLSDAQSSTEFIRCAVKRAIVKMVIKSEYDHVESVALDSLADIFLDIMSNIGFKTKEFCELGSRTLATVNDITSATVELDIDLPESLKDVLGKNTEYPPHKKDRIEEANIPEPPAVKTIAPRQEHASCVNDYMPVYPEPHTYLITAALCKNAHHEDFESTKLQALEKVRDAQNALSKFVAKTESKRGRTGIMNLIPADDSTAISTPLSTDIAEYKAINVSEHHEWVSAPKILSVSENATLEQISQNPFVKPPKRARL</sequence>
<dbReference type="EMBL" id="FN653019">
    <property type="protein sequence ID" value="CBY22495.1"/>
    <property type="molecule type" value="Genomic_DNA"/>
</dbReference>
<evidence type="ECO:0000256" key="3">
    <source>
        <dbReference type="ARBA" id="ARBA00017307"/>
    </source>
</evidence>
<dbReference type="Gene3D" id="1.10.20.10">
    <property type="entry name" value="Histone, subunit A"/>
    <property type="match status" value="1"/>
</dbReference>
<reference evidence="9" key="1">
    <citation type="journal article" date="2010" name="Science">
        <title>Plasticity of animal genome architecture unmasked by rapid evolution of a pelagic tunicate.</title>
        <authorList>
            <person name="Denoeud F."/>
            <person name="Henriet S."/>
            <person name="Mungpakdee S."/>
            <person name="Aury J.M."/>
            <person name="Da Silva C."/>
            <person name="Brinkmann H."/>
            <person name="Mikhaleva J."/>
            <person name="Olsen L.C."/>
            <person name="Jubin C."/>
            <person name="Canestro C."/>
            <person name="Bouquet J.M."/>
            <person name="Danks G."/>
            <person name="Poulain J."/>
            <person name="Campsteijn C."/>
            <person name="Adamski M."/>
            <person name="Cross I."/>
            <person name="Yadetie F."/>
            <person name="Muffato M."/>
            <person name="Louis A."/>
            <person name="Butcher S."/>
            <person name="Tsagkogeorga G."/>
            <person name="Konrad A."/>
            <person name="Singh S."/>
            <person name="Jensen M.F."/>
            <person name="Cong E.H."/>
            <person name="Eikeseth-Otteraa H."/>
            <person name="Noel B."/>
            <person name="Anthouard V."/>
            <person name="Porcel B.M."/>
            <person name="Kachouri-Lafond R."/>
            <person name="Nishino A."/>
            <person name="Ugolini M."/>
            <person name="Chourrout P."/>
            <person name="Nishida H."/>
            <person name="Aasland R."/>
            <person name="Huzurbazar S."/>
            <person name="Westhof E."/>
            <person name="Delsuc F."/>
            <person name="Lehrach H."/>
            <person name="Reinhardt R."/>
            <person name="Weissenbach J."/>
            <person name="Roy S.W."/>
            <person name="Artiguenave F."/>
            <person name="Postlethwait J.H."/>
            <person name="Manak J.R."/>
            <person name="Thompson E.M."/>
            <person name="Jaillon O."/>
            <person name="Du Pasquier L."/>
            <person name="Boudinot P."/>
            <person name="Liberles D.A."/>
            <person name="Volff J.N."/>
            <person name="Philippe H."/>
            <person name="Lenhard B."/>
            <person name="Roest Crollius H."/>
            <person name="Wincker P."/>
            <person name="Chourrout D."/>
        </authorList>
    </citation>
    <scope>NUCLEOTIDE SEQUENCE [LARGE SCALE GENOMIC DNA]</scope>
</reference>